<dbReference type="Pfam" id="PF10143">
    <property type="entry name" value="PhosphMutase"/>
    <property type="match status" value="1"/>
</dbReference>
<dbReference type="EMBL" id="WTVR01000005">
    <property type="protein sequence ID" value="NMF87609.1"/>
    <property type="molecule type" value="Genomic_DNA"/>
</dbReference>
<dbReference type="Proteomes" id="UP000652074">
    <property type="component" value="Unassembled WGS sequence"/>
</dbReference>
<reference evidence="1 2" key="1">
    <citation type="submission" date="2019-12" db="EMBL/GenBank/DDBJ databases">
        <title>Comparative genomics gives insights into the taxonomy of the Azoarcus-Aromatoleum group and reveals separate origins of nif in the plant-associated Azoarcus and non-plant-associated Aromatoleum sub-groups.</title>
        <authorList>
            <person name="Lafos M."/>
            <person name="Maluk M."/>
            <person name="Batista M."/>
            <person name="Junghare M."/>
            <person name="Carmona M."/>
            <person name="Faoro H."/>
            <person name="Cruz L.M."/>
            <person name="Battistoni F."/>
            <person name="De Souza E."/>
            <person name="Pedrosa F."/>
            <person name="Chen W.-M."/>
            <person name="Poole P.S."/>
            <person name="Dixon R.A."/>
            <person name="James E.K."/>
        </authorList>
    </citation>
    <scope>NUCLEOTIDE SEQUENCE [LARGE SCALE GENOMIC DNA]</scope>
    <source>
        <strain evidence="1 2">ToN1</strain>
    </source>
</reference>
<name>A0ABX1MNI7_9RHOO</name>
<evidence type="ECO:0000313" key="1">
    <source>
        <dbReference type="EMBL" id="NMF87609.1"/>
    </source>
</evidence>
<evidence type="ECO:0008006" key="3">
    <source>
        <dbReference type="Google" id="ProtNLM"/>
    </source>
</evidence>
<dbReference type="PIRSF" id="PIRSF015283">
    <property type="entry name" value="Regulatory_RpfE"/>
    <property type="match status" value="1"/>
</dbReference>
<sequence length="363" mass="39315">MQIHLVVPGLLWPAVSALGPASGLQLTSLAWLLGQGRRSLVPFEPLDAQLARLMGYPADAGALPLAALRRLGEPDLPAPAVDTDWLCADPVNLSFAREHLLLGEFPADELRADEVAPLVAELNTTFGDLGSFEAATPNRWYLRLKAPTRTRFFPLHDVVGRPIRDFLPEGDDARLWQRTMNELQVVLHNHPVNQAREAAGRRPANSLWFWGAGTLRAAAQSGARTIQTADPLVRGFALAAGTPVAAPNCAKALEGNSLVVLEDLMLPARHLDIDSWRNRLAMLEQAWFAPLAAALRGKRLRVLKLTAPGDRGTMTLEARATDAWKFWRKPLSLDTLLKSIAPAAAALPGGVADLAPPHPPGTR</sequence>
<protein>
    <recommendedName>
        <fullName evidence="3">Phosphoglycerate mutase</fullName>
    </recommendedName>
</protein>
<evidence type="ECO:0000313" key="2">
    <source>
        <dbReference type="Proteomes" id="UP000652074"/>
    </source>
</evidence>
<proteinExistence type="predicted"/>
<dbReference type="RefSeq" id="WP_169205046.1">
    <property type="nucleotide sequence ID" value="NZ_CP059560.1"/>
</dbReference>
<organism evidence="1 2">
    <name type="scientific">Aromatoleum petrolei</name>
    <dbReference type="NCBI Taxonomy" id="76116"/>
    <lineage>
        <taxon>Bacteria</taxon>
        <taxon>Pseudomonadati</taxon>
        <taxon>Pseudomonadota</taxon>
        <taxon>Betaproteobacteria</taxon>
        <taxon>Rhodocyclales</taxon>
        <taxon>Rhodocyclaceae</taxon>
        <taxon>Aromatoleum</taxon>
    </lineage>
</organism>
<dbReference type="InterPro" id="IPR016631">
    <property type="entry name" value="Regulatory_RpfE"/>
</dbReference>
<gene>
    <name evidence="1" type="ORF">GPA26_03845</name>
</gene>
<comment type="caution">
    <text evidence="1">The sequence shown here is derived from an EMBL/GenBank/DDBJ whole genome shotgun (WGS) entry which is preliminary data.</text>
</comment>
<dbReference type="InterPro" id="IPR004456">
    <property type="entry name" value="Pglycerate_mutase_ApgM"/>
</dbReference>
<keyword evidence="2" id="KW-1185">Reference proteome</keyword>
<accession>A0ABX1MNI7</accession>